<protein>
    <submittedName>
        <fullName evidence="1">Uncharacterized protein</fullName>
    </submittedName>
</protein>
<dbReference type="AlphaFoldDB" id="A0A4R5BXB4"/>
<gene>
    <name evidence="1" type="ORF">E1202_09745</name>
</gene>
<keyword evidence="2" id="KW-1185">Reference proteome</keyword>
<proteinExistence type="predicted"/>
<dbReference type="Proteomes" id="UP000294723">
    <property type="component" value="Unassembled WGS sequence"/>
</dbReference>
<accession>A0A4R5BXB4</accession>
<sequence length="73" mass="7631">MAEDFWDALVAGVWFADRSRPGANPVLASIWFDVLVAENGHLAVGAVLSDTAPCTRSARAIATHTAHVGTPAT</sequence>
<evidence type="ECO:0000313" key="2">
    <source>
        <dbReference type="Proteomes" id="UP000294723"/>
    </source>
</evidence>
<evidence type="ECO:0000313" key="1">
    <source>
        <dbReference type="EMBL" id="TDD90030.1"/>
    </source>
</evidence>
<dbReference type="EMBL" id="SMLA01000010">
    <property type="protein sequence ID" value="TDD90030.1"/>
    <property type="molecule type" value="Genomic_DNA"/>
</dbReference>
<dbReference type="RefSeq" id="WP_132682365.1">
    <property type="nucleotide sequence ID" value="NZ_SMLA01000010.1"/>
</dbReference>
<reference evidence="1 2" key="1">
    <citation type="submission" date="2019-03" db="EMBL/GenBank/DDBJ databases">
        <title>Draft genome sequences of novel Actinobacteria.</title>
        <authorList>
            <person name="Sahin N."/>
            <person name="Ay H."/>
            <person name="Saygin H."/>
        </authorList>
    </citation>
    <scope>NUCLEOTIDE SEQUENCE [LARGE SCALE GENOMIC DNA]</scope>
    <source>
        <strain evidence="1 2">5K548</strain>
    </source>
</reference>
<organism evidence="1 2">
    <name type="scientific">Saccharopolyspora karakumensis</name>
    <dbReference type="NCBI Taxonomy" id="2530386"/>
    <lineage>
        <taxon>Bacteria</taxon>
        <taxon>Bacillati</taxon>
        <taxon>Actinomycetota</taxon>
        <taxon>Actinomycetes</taxon>
        <taxon>Pseudonocardiales</taxon>
        <taxon>Pseudonocardiaceae</taxon>
        <taxon>Saccharopolyspora</taxon>
    </lineage>
</organism>
<comment type="caution">
    <text evidence="1">The sequence shown here is derived from an EMBL/GenBank/DDBJ whole genome shotgun (WGS) entry which is preliminary data.</text>
</comment>
<name>A0A4R5BXB4_9PSEU</name>